<sequence length="54" mass="5854">MNGIFRRLFNVKGMVVGSARIVDGPLRPEPVPEVHARREGGAAPLALRAEATWS</sequence>
<gene>
    <name evidence="1" type="ORF">PUW55_11350</name>
</gene>
<dbReference type="Proteomes" id="UP001219009">
    <property type="component" value="Chromosome"/>
</dbReference>
<evidence type="ECO:0000313" key="1">
    <source>
        <dbReference type="EMBL" id="WEB54752.1"/>
    </source>
</evidence>
<reference evidence="1" key="1">
    <citation type="submission" date="2023-02" db="EMBL/GenBank/DDBJ databases">
        <authorList>
            <person name="Whidbey C."/>
        </authorList>
    </citation>
    <scope>NUCLEOTIDE SEQUENCE</scope>
    <source>
        <strain evidence="1">VSI11</strain>
    </source>
</reference>
<protein>
    <submittedName>
        <fullName evidence="1">Uncharacterized protein</fullName>
    </submittedName>
</protein>
<evidence type="ECO:0000313" key="2">
    <source>
        <dbReference type="Proteomes" id="UP001219009"/>
    </source>
</evidence>
<organism evidence="1 2">
    <name type="scientific">Bifidobacterium breve</name>
    <dbReference type="NCBI Taxonomy" id="1685"/>
    <lineage>
        <taxon>Bacteria</taxon>
        <taxon>Bacillati</taxon>
        <taxon>Actinomycetota</taxon>
        <taxon>Actinomycetes</taxon>
        <taxon>Bifidobacteriales</taxon>
        <taxon>Bifidobacteriaceae</taxon>
        <taxon>Bifidobacterium</taxon>
    </lineage>
</organism>
<proteinExistence type="predicted"/>
<dbReference type="RefSeq" id="WP_196489835.1">
    <property type="nucleotide sequence ID" value="NZ_BAABSL010000017.1"/>
</dbReference>
<name>A0AAX3NIB7_BIFBR</name>
<accession>A0AAX3NIB7</accession>
<dbReference type="EMBL" id="CP118083">
    <property type="protein sequence ID" value="WEB54752.1"/>
    <property type="molecule type" value="Genomic_DNA"/>
</dbReference>
<dbReference type="AlphaFoldDB" id="A0AAX3NIB7"/>